<feature type="region of interest" description="Disordered" evidence="1">
    <location>
        <begin position="768"/>
        <end position="854"/>
    </location>
</feature>
<comment type="caution">
    <text evidence="2">The sequence shown here is derived from an EMBL/GenBank/DDBJ whole genome shotgun (WGS) entry which is preliminary data.</text>
</comment>
<gene>
    <name evidence="2" type="ORF">THAOC_13855</name>
</gene>
<feature type="compositionally biased region" description="Basic and acidic residues" evidence="1">
    <location>
        <begin position="112"/>
        <end position="130"/>
    </location>
</feature>
<feature type="compositionally biased region" description="Acidic residues" evidence="1">
    <location>
        <begin position="98"/>
        <end position="111"/>
    </location>
</feature>
<feature type="compositionally biased region" description="Basic residues" evidence="1">
    <location>
        <begin position="10"/>
        <end position="24"/>
    </location>
</feature>
<feature type="region of interest" description="Disordered" evidence="1">
    <location>
        <begin position="654"/>
        <end position="684"/>
    </location>
</feature>
<dbReference type="OrthoDB" id="43579at2759"/>
<evidence type="ECO:0000313" key="3">
    <source>
        <dbReference type="Proteomes" id="UP000266841"/>
    </source>
</evidence>
<accession>K0SK17</accession>
<dbReference type="AlphaFoldDB" id="K0SK17"/>
<evidence type="ECO:0000256" key="1">
    <source>
        <dbReference type="SAM" id="MobiDB-lite"/>
    </source>
</evidence>
<dbReference type="Proteomes" id="UP000266841">
    <property type="component" value="Unassembled WGS sequence"/>
</dbReference>
<feature type="non-terminal residue" evidence="2">
    <location>
        <position position="1"/>
    </location>
</feature>
<feature type="region of interest" description="Disordered" evidence="1">
    <location>
        <begin position="98"/>
        <end position="132"/>
    </location>
</feature>
<reference evidence="2 3" key="1">
    <citation type="journal article" date="2012" name="Genome Biol.">
        <title>Genome and low-iron response of an oceanic diatom adapted to chronic iron limitation.</title>
        <authorList>
            <person name="Lommer M."/>
            <person name="Specht M."/>
            <person name="Roy A.S."/>
            <person name="Kraemer L."/>
            <person name="Andreson R."/>
            <person name="Gutowska M.A."/>
            <person name="Wolf J."/>
            <person name="Bergner S.V."/>
            <person name="Schilhabel M.B."/>
            <person name="Klostermeier U.C."/>
            <person name="Beiko R.G."/>
            <person name="Rosenstiel P."/>
            <person name="Hippler M."/>
            <person name="Laroche J."/>
        </authorList>
    </citation>
    <scope>NUCLEOTIDE SEQUENCE [LARGE SCALE GENOMIC DNA]</scope>
    <source>
        <strain evidence="2 3">CCMP1005</strain>
    </source>
</reference>
<feature type="region of interest" description="Disordered" evidence="1">
    <location>
        <begin position="1"/>
        <end position="24"/>
    </location>
</feature>
<evidence type="ECO:0000313" key="2">
    <source>
        <dbReference type="EMBL" id="EJK65299.1"/>
    </source>
</evidence>
<dbReference type="EMBL" id="AGNL01016029">
    <property type="protein sequence ID" value="EJK65299.1"/>
    <property type="molecule type" value="Genomic_DNA"/>
</dbReference>
<proteinExistence type="predicted"/>
<name>K0SK17_THAOC</name>
<feature type="compositionally biased region" description="Basic and acidic residues" evidence="1">
    <location>
        <begin position="773"/>
        <end position="782"/>
    </location>
</feature>
<sequence>TSRKVDPKKAEKKKKSRIGKGKRVKVKKKHLLNSISHDDENKEAYDLVAKFVRDDRNFYGTVVSSGGSGIYNIKFDDLPCDKNTFKIARKSINVVEPDEEQKEYDREEEEMVEKCSGEKPSRSKASKESTKSFCKQSTEQLKSAKSFRHSYASGPNDHIVWTILGDDEQITEDAMDSASTSKADPFKTDIPWDPNVNEVDYNKILFEHFLPSVEGKAKQLDKWLSSPSCPMHGVMQNDNIKFHREGDEDPDALVKLCLTVMIAATLKVDNGVENLWKRGQSEGLEPHANFGQYIPLNYFKCFKAGLPFLWCDEKFWYRDPRSLPWDVVLPFLKESNEKRNALLRVWYLILDESMSGWRPKTSKTGGLQNISHEPRKPVDLGTMIKNGAECITGIMAFNDIVQGPVQQREKKYLSEETKTKTHMPNGEDMYCHIAECLRQAEGAQLREGGWMGGDAWFGSVPCAIELMKILGIYSTFIVKQNTAYFPMEALHAVLRARYPDNAAGHWVVMKAVIAEVDVFVMAYAWSNKGVSYIVSTCGTTVQHMEPYVSKFEDVFGNVNTKELARPTIAHILYEFLPSIDEHNKARQASLALEKCWPTKAAYFRRWDRHKRGRNNRANGKFEDNFDIKKLANLICKPLRPGGYLHYRDLNRSQPTARGSVDETSLRRISNLDGETSHPATNKSTSKQRVRQRCCFICRQYMDISKVPRTQWECARCTMPLCNKCRGREKTCLQEHRESDDPVIGCGLRPRKGDKFVLPTEYKKYDAGWAEEEQTTHERERPWRQSSSPIQSPSSPPPTARNRMARQHPPPSAQRYGSLRRPPHRGRDHISGSGALSKGHDRCWRGPPGESKTELGPGASCEALLLRLCRPRWSGVLTTASDALGRGGAMAAITWATWDSSVRPTTGSQWLPAGTVPGTRRVALMAARPGLTPTFCSRHCFPVDEFILLLSLSVRGVRLCKTKFLRIPHVGKGKDLTLIPYLLVVA</sequence>
<keyword evidence="3" id="KW-1185">Reference proteome</keyword>
<evidence type="ECO:0008006" key="4">
    <source>
        <dbReference type="Google" id="ProtNLM"/>
    </source>
</evidence>
<protein>
    <recommendedName>
        <fullName evidence="4">PiggyBac transposable element-derived protein domain-containing protein</fullName>
    </recommendedName>
</protein>
<organism evidence="2 3">
    <name type="scientific">Thalassiosira oceanica</name>
    <name type="common">Marine diatom</name>
    <dbReference type="NCBI Taxonomy" id="159749"/>
    <lineage>
        <taxon>Eukaryota</taxon>
        <taxon>Sar</taxon>
        <taxon>Stramenopiles</taxon>
        <taxon>Ochrophyta</taxon>
        <taxon>Bacillariophyta</taxon>
        <taxon>Coscinodiscophyceae</taxon>
        <taxon>Thalassiosirophycidae</taxon>
        <taxon>Thalassiosirales</taxon>
        <taxon>Thalassiosiraceae</taxon>
        <taxon>Thalassiosira</taxon>
    </lineage>
</organism>